<gene>
    <name evidence="3" type="ORF">COO09_08220</name>
</gene>
<dbReference type="EMBL" id="NWUF01000006">
    <property type="protein sequence ID" value="PCE42810.1"/>
    <property type="molecule type" value="Genomic_DNA"/>
</dbReference>
<dbReference type="OrthoDB" id="7585727at2"/>
<accession>A0A2A4FXA2</accession>
<evidence type="ECO:0000256" key="1">
    <source>
        <dbReference type="SAM" id="MobiDB-lite"/>
    </source>
</evidence>
<keyword evidence="4" id="KW-1185">Reference proteome</keyword>
<organism evidence="3 4">
    <name type="scientific">Rhizorhabdus dicambivorans</name>
    <dbReference type="NCBI Taxonomy" id="1850238"/>
    <lineage>
        <taxon>Bacteria</taxon>
        <taxon>Pseudomonadati</taxon>
        <taxon>Pseudomonadota</taxon>
        <taxon>Alphaproteobacteria</taxon>
        <taxon>Sphingomonadales</taxon>
        <taxon>Sphingomonadaceae</taxon>
        <taxon>Rhizorhabdus</taxon>
    </lineage>
</organism>
<evidence type="ECO:0000256" key="2">
    <source>
        <dbReference type="SAM" id="SignalP"/>
    </source>
</evidence>
<feature type="chain" id="PRO_5012969203" evidence="2">
    <location>
        <begin position="21"/>
        <end position="83"/>
    </location>
</feature>
<dbReference type="KEGG" id="rdi:CMV14_04085"/>
<comment type="caution">
    <text evidence="3">The sequence shown here is derived from an EMBL/GenBank/DDBJ whole genome shotgun (WGS) entry which is preliminary data.</text>
</comment>
<sequence length="83" mass="8444">MRLIFPALPLIALAAAPLSAAGLAETHRELAVPPGKIHAKAFRPLAPQPCAAAKVNPSGSRPAATLPARDMEGCAKAEAARAN</sequence>
<feature type="compositionally biased region" description="Basic and acidic residues" evidence="1">
    <location>
        <begin position="69"/>
        <end position="83"/>
    </location>
</feature>
<evidence type="ECO:0000313" key="3">
    <source>
        <dbReference type="EMBL" id="PCE42810.1"/>
    </source>
</evidence>
<feature type="signal peptide" evidence="2">
    <location>
        <begin position="1"/>
        <end position="20"/>
    </location>
</feature>
<feature type="region of interest" description="Disordered" evidence="1">
    <location>
        <begin position="53"/>
        <end position="83"/>
    </location>
</feature>
<name>A0A2A4FXA2_9SPHN</name>
<dbReference type="RefSeq" id="WP_066959750.1">
    <property type="nucleotide sequence ID" value="NZ_CP023449.1"/>
</dbReference>
<evidence type="ECO:0000313" key="4">
    <source>
        <dbReference type="Proteomes" id="UP000218934"/>
    </source>
</evidence>
<dbReference type="Proteomes" id="UP000218934">
    <property type="component" value="Unassembled WGS sequence"/>
</dbReference>
<reference evidence="3 4" key="1">
    <citation type="submission" date="2017-09" db="EMBL/GenBank/DDBJ databases">
        <title>The Catabolism of 3,6-Dichlorosalicylic acid is Initiated by the Cytochrome P450 Monooxygenase DsmABC in Rhizorhabdus dicambivorans Ndbn-20.</title>
        <authorList>
            <person name="Na L."/>
        </authorList>
    </citation>
    <scope>NUCLEOTIDE SEQUENCE [LARGE SCALE GENOMIC DNA]</scope>
    <source>
        <strain evidence="3 4">Ndbn-20m</strain>
    </source>
</reference>
<keyword evidence="2" id="KW-0732">Signal</keyword>
<proteinExistence type="predicted"/>
<protein>
    <submittedName>
        <fullName evidence="3">Uncharacterized protein</fullName>
    </submittedName>
</protein>
<dbReference type="AlphaFoldDB" id="A0A2A4FXA2"/>